<dbReference type="Pfam" id="PF15998">
    <property type="entry name" value="DUF4773"/>
    <property type="match status" value="1"/>
</dbReference>
<gene>
    <name evidence="4" type="ORF">J437_LFUL009378</name>
</gene>
<keyword evidence="2" id="KW-0812">Transmembrane</keyword>
<reference evidence="4" key="2">
    <citation type="submission" date="2017-10" db="EMBL/GenBank/DDBJ databases">
        <title>Ladona fulva Genome sequencing and assembly.</title>
        <authorList>
            <person name="Murali S."/>
            <person name="Richards S."/>
            <person name="Bandaranaike D."/>
            <person name="Bellair M."/>
            <person name="Blankenburg K."/>
            <person name="Chao H."/>
            <person name="Dinh H."/>
            <person name="Doddapaneni H."/>
            <person name="Dugan-Rocha S."/>
            <person name="Elkadiri S."/>
            <person name="Gnanaolivu R."/>
            <person name="Hernandez B."/>
            <person name="Skinner E."/>
            <person name="Javaid M."/>
            <person name="Lee S."/>
            <person name="Li M."/>
            <person name="Ming W."/>
            <person name="Munidasa M."/>
            <person name="Muniz J."/>
            <person name="Nguyen L."/>
            <person name="Hughes D."/>
            <person name="Osuji N."/>
            <person name="Pu L.-L."/>
            <person name="Puazo M."/>
            <person name="Qu C."/>
            <person name="Quiroz J."/>
            <person name="Raj R."/>
            <person name="Weissenberger G."/>
            <person name="Xin Y."/>
            <person name="Zou X."/>
            <person name="Han Y."/>
            <person name="Worley K."/>
            <person name="Muzny D."/>
            <person name="Gibbs R."/>
        </authorList>
    </citation>
    <scope>NUCLEOTIDE SEQUENCE</scope>
    <source>
        <strain evidence="4">Sampled in the wild</strain>
    </source>
</reference>
<evidence type="ECO:0000259" key="3">
    <source>
        <dbReference type="Pfam" id="PF15998"/>
    </source>
</evidence>
<feature type="domain" description="DUF4773" evidence="3">
    <location>
        <begin position="58"/>
        <end position="175"/>
    </location>
</feature>
<reference evidence="4" key="1">
    <citation type="submission" date="2013-04" db="EMBL/GenBank/DDBJ databases">
        <authorList>
            <person name="Qu J."/>
            <person name="Murali S.C."/>
            <person name="Bandaranaike D."/>
            <person name="Bellair M."/>
            <person name="Blankenburg K."/>
            <person name="Chao H."/>
            <person name="Dinh H."/>
            <person name="Doddapaneni H."/>
            <person name="Downs B."/>
            <person name="Dugan-Rocha S."/>
            <person name="Elkadiri S."/>
            <person name="Gnanaolivu R.D."/>
            <person name="Hernandez B."/>
            <person name="Javaid M."/>
            <person name="Jayaseelan J.C."/>
            <person name="Lee S."/>
            <person name="Li M."/>
            <person name="Ming W."/>
            <person name="Munidasa M."/>
            <person name="Muniz J."/>
            <person name="Nguyen L."/>
            <person name="Ongeri F."/>
            <person name="Osuji N."/>
            <person name="Pu L.-L."/>
            <person name="Puazo M."/>
            <person name="Qu C."/>
            <person name="Quiroz J."/>
            <person name="Raj R."/>
            <person name="Weissenberger G."/>
            <person name="Xin Y."/>
            <person name="Zou X."/>
            <person name="Han Y."/>
            <person name="Richards S."/>
            <person name="Worley K."/>
            <person name="Muzny D."/>
            <person name="Gibbs R."/>
        </authorList>
    </citation>
    <scope>NUCLEOTIDE SEQUENCE</scope>
    <source>
        <strain evidence="4">Sampled in the wild</strain>
    </source>
</reference>
<protein>
    <recommendedName>
        <fullName evidence="3">DUF4773 domain-containing protein</fullName>
    </recommendedName>
</protein>
<evidence type="ECO:0000313" key="5">
    <source>
        <dbReference type="Proteomes" id="UP000792457"/>
    </source>
</evidence>
<dbReference type="EMBL" id="KZ308367">
    <property type="protein sequence ID" value="KAG8228333.1"/>
    <property type="molecule type" value="Genomic_DNA"/>
</dbReference>
<feature type="compositionally biased region" description="Polar residues" evidence="1">
    <location>
        <begin position="240"/>
        <end position="249"/>
    </location>
</feature>
<dbReference type="OrthoDB" id="6590335at2759"/>
<feature type="transmembrane region" description="Helical" evidence="2">
    <location>
        <begin position="21"/>
        <end position="40"/>
    </location>
</feature>
<dbReference type="AlphaFoldDB" id="A0A8K0P0N9"/>
<evidence type="ECO:0000256" key="1">
    <source>
        <dbReference type="SAM" id="MobiDB-lite"/>
    </source>
</evidence>
<feature type="region of interest" description="Disordered" evidence="1">
    <location>
        <begin position="240"/>
        <end position="269"/>
    </location>
</feature>
<feature type="compositionally biased region" description="Low complexity" evidence="1">
    <location>
        <begin position="250"/>
        <end position="269"/>
    </location>
</feature>
<dbReference type="InterPro" id="IPR031941">
    <property type="entry name" value="DUF4773"/>
</dbReference>
<dbReference type="PANTHER" id="PTHR36299">
    <property type="entry name" value="AGAP008005-PA"/>
    <property type="match status" value="1"/>
</dbReference>
<evidence type="ECO:0000313" key="4">
    <source>
        <dbReference type="EMBL" id="KAG8228333.1"/>
    </source>
</evidence>
<keyword evidence="2" id="KW-1133">Transmembrane helix</keyword>
<dbReference type="PANTHER" id="PTHR36299:SF2">
    <property type="entry name" value="DUF4773 DOMAIN-CONTAINING PROTEIN"/>
    <property type="match status" value="1"/>
</dbReference>
<keyword evidence="5" id="KW-1185">Reference proteome</keyword>
<dbReference type="Proteomes" id="UP000792457">
    <property type="component" value="Unassembled WGS sequence"/>
</dbReference>
<name>A0A8K0P0N9_LADFU</name>
<accession>A0A8K0P0N9</accession>
<keyword evidence="2" id="KW-0472">Membrane</keyword>
<evidence type="ECO:0000256" key="2">
    <source>
        <dbReference type="SAM" id="Phobius"/>
    </source>
</evidence>
<proteinExistence type="predicted"/>
<sequence>MVFKKVKQEVKQLIKLNTHKTFLSLLYILDVVAWGLDYVMDIPKLEKREGEEEEGARNCFCESPLTCICCMDFNLTFVNLGGPGCVRMKYLRDVESMAVNISYGDSVLHSEMVKGPNPEPTCMNIFTEWAQFCARFRDLGPTESGMKACLQFEPVLLGQVQTQYQVGCFETGPDGINFDSSATPVAEDGIALNSTYPGAAGSEEGLSEAELIAAVNESAEDGIAFFSNLLGLNFGESLAGSSQNNTNEAPSTSDTLTTPQTLLDTSRKD</sequence>
<organism evidence="4 5">
    <name type="scientific">Ladona fulva</name>
    <name type="common">Scarce chaser dragonfly</name>
    <name type="synonym">Libellula fulva</name>
    <dbReference type="NCBI Taxonomy" id="123851"/>
    <lineage>
        <taxon>Eukaryota</taxon>
        <taxon>Metazoa</taxon>
        <taxon>Ecdysozoa</taxon>
        <taxon>Arthropoda</taxon>
        <taxon>Hexapoda</taxon>
        <taxon>Insecta</taxon>
        <taxon>Pterygota</taxon>
        <taxon>Palaeoptera</taxon>
        <taxon>Odonata</taxon>
        <taxon>Epiprocta</taxon>
        <taxon>Anisoptera</taxon>
        <taxon>Libelluloidea</taxon>
        <taxon>Libellulidae</taxon>
        <taxon>Ladona</taxon>
    </lineage>
</organism>
<comment type="caution">
    <text evidence="4">The sequence shown here is derived from an EMBL/GenBank/DDBJ whole genome shotgun (WGS) entry which is preliminary data.</text>
</comment>